<dbReference type="AlphaFoldDB" id="A0A5S6R4D0"/>
<evidence type="ECO:0000313" key="2">
    <source>
        <dbReference type="Proteomes" id="UP000046395"/>
    </source>
</evidence>
<sequence>MAGDRTFSALALERPTGRPAGVRSKAEDRCGAERRWALLLRLLPPLIISPDRKIEAFHFIDTGSRRHANVERKSFAPTLPGSEQRDPTPYPRQLDKPAGVQC</sequence>
<evidence type="ECO:0000313" key="4">
    <source>
        <dbReference type="WBParaSite" id="TMUE_3000014047.1"/>
    </source>
</evidence>
<organism evidence="2 4">
    <name type="scientific">Trichuris muris</name>
    <name type="common">Mouse whipworm</name>
    <dbReference type="NCBI Taxonomy" id="70415"/>
    <lineage>
        <taxon>Eukaryota</taxon>
        <taxon>Metazoa</taxon>
        <taxon>Ecdysozoa</taxon>
        <taxon>Nematoda</taxon>
        <taxon>Enoplea</taxon>
        <taxon>Dorylaimia</taxon>
        <taxon>Trichinellida</taxon>
        <taxon>Trichuridae</taxon>
        <taxon>Trichuris</taxon>
    </lineage>
</organism>
<reference evidence="2" key="2">
    <citation type="submission" date="2014-03" db="EMBL/GenBank/DDBJ databases">
        <title>The whipworm genome and dual-species transcriptomics of an intimate host-pathogen interaction.</title>
        <authorList>
            <person name="Foth B.J."/>
            <person name="Tsai I.J."/>
            <person name="Reid A.J."/>
            <person name="Bancroft A.J."/>
            <person name="Nichol S."/>
            <person name="Tracey A."/>
            <person name="Holroyd N."/>
            <person name="Cotton J.A."/>
            <person name="Stanley E.J."/>
            <person name="Zarowiecki M."/>
            <person name="Liu J.Z."/>
            <person name="Huckvale T."/>
            <person name="Cooper P.J."/>
            <person name="Grencis R.K."/>
            <person name="Berriman M."/>
        </authorList>
    </citation>
    <scope>NUCLEOTIDE SEQUENCE [LARGE SCALE GENOMIC DNA]</scope>
    <source>
        <strain evidence="2">Edinburgh</strain>
    </source>
</reference>
<feature type="region of interest" description="Disordered" evidence="1">
    <location>
        <begin position="69"/>
        <end position="102"/>
    </location>
</feature>
<dbReference type="Proteomes" id="UP000046395">
    <property type="component" value="Unassembled WGS sequence"/>
</dbReference>
<name>A0A5S6R4D0_TRIMR</name>
<dbReference type="WBParaSite" id="TMUE_3000014047.1">
    <property type="protein sequence ID" value="TMUE_3000014047.1"/>
    <property type="gene ID" value="WBGene00302110"/>
</dbReference>
<feature type="region of interest" description="Disordered" evidence="1">
    <location>
        <begin position="1"/>
        <end position="27"/>
    </location>
</feature>
<proteinExistence type="predicted"/>
<evidence type="ECO:0000313" key="3">
    <source>
        <dbReference type="WBParaSite" id="TMUE_0000002284.1"/>
    </source>
</evidence>
<reference evidence="3 4" key="3">
    <citation type="submission" date="2019-12" db="UniProtKB">
        <authorList>
            <consortium name="WormBaseParasite"/>
        </authorList>
    </citation>
    <scope>IDENTIFICATION</scope>
</reference>
<protein>
    <submittedName>
        <fullName evidence="3 4">Uncharacterized protein</fullName>
    </submittedName>
</protein>
<reference evidence="2" key="1">
    <citation type="submission" date="2013-11" db="EMBL/GenBank/DDBJ databases">
        <authorList>
            <person name="Aslett M."/>
        </authorList>
    </citation>
    <scope>NUCLEOTIDE SEQUENCE [LARGE SCALE GENOMIC DNA]</scope>
    <source>
        <strain evidence="2">Edinburgh</strain>
    </source>
</reference>
<accession>A0A5S6R4D0</accession>
<dbReference type="WBParaSite" id="TMUE_0000002284.1">
    <property type="protein sequence ID" value="TMUE_0000002284.1"/>
    <property type="gene ID" value="WBGene00298132"/>
</dbReference>
<keyword evidence="2" id="KW-1185">Reference proteome</keyword>
<evidence type="ECO:0000256" key="1">
    <source>
        <dbReference type="SAM" id="MobiDB-lite"/>
    </source>
</evidence>